<evidence type="ECO:0000313" key="2">
    <source>
        <dbReference type="EMBL" id="TWT91789.1"/>
    </source>
</evidence>
<evidence type="ECO:0000256" key="1">
    <source>
        <dbReference type="SAM" id="MobiDB-lite"/>
    </source>
</evidence>
<proteinExistence type="predicted"/>
<feature type="compositionally biased region" description="Polar residues" evidence="1">
    <location>
        <begin position="9"/>
        <end position="22"/>
    </location>
</feature>
<name>A0A5C5ZX25_9BACT</name>
<dbReference type="AlphaFoldDB" id="A0A5C5ZX25"/>
<dbReference type="EMBL" id="SJPR01000015">
    <property type="protein sequence ID" value="TWT91789.1"/>
    <property type="molecule type" value="Genomic_DNA"/>
</dbReference>
<feature type="compositionally biased region" description="Basic and acidic residues" evidence="1">
    <location>
        <begin position="28"/>
        <end position="45"/>
    </location>
</feature>
<sequence length="45" mass="5007">MGAYENGVNKANNAHKQGQTPDYNKMTPQERDAAKAQMDKLQGKK</sequence>
<organism evidence="2 3">
    <name type="scientific">Botrimarina colliarenosi</name>
    <dbReference type="NCBI Taxonomy" id="2528001"/>
    <lineage>
        <taxon>Bacteria</taxon>
        <taxon>Pseudomonadati</taxon>
        <taxon>Planctomycetota</taxon>
        <taxon>Planctomycetia</taxon>
        <taxon>Pirellulales</taxon>
        <taxon>Lacipirellulaceae</taxon>
        <taxon>Botrimarina</taxon>
    </lineage>
</organism>
<feature type="region of interest" description="Disordered" evidence="1">
    <location>
        <begin position="1"/>
        <end position="45"/>
    </location>
</feature>
<comment type="caution">
    <text evidence="2">The sequence shown here is derived from an EMBL/GenBank/DDBJ whole genome shotgun (WGS) entry which is preliminary data.</text>
</comment>
<reference evidence="2 3" key="1">
    <citation type="submission" date="2019-02" db="EMBL/GenBank/DDBJ databases">
        <title>Deep-cultivation of Planctomycetes and their phenomic and genomic characterization uncovers novel biology.</title>
        <authorList>
            <person name="Wiegand S."/>
            <person name="Jogler M."/>
            <person name="Boedeker C."/>
            <person name="Pinto D."/>
            <person name="Vollmers J."/>
            <person name="Rivas-Marin E."/>
            <person name="Kohn T."/>
            <person name="Peeters S.H."/>
            <person name="Heuer A."/>
            <person name="Rast P."/>
            <person name="Oberbeckmann S."/>
            <person name="Bunk B."/>
            <person name="Jeske O."/>
            <person name="Meyerdierks A."/>
            <person name="Storesund J.E."/>
            <person name="Kallscheuer N."/>
            <person name="Luecker S."/>
            <person name="Lage O.M."/>
            <person name="Pohl T."/>
            <person name="Merkel B.J."/>
            <person name="Hornburger P."/>
            <person name="Mueller R.-W."/>
            <person name="Bruemmer F."/>
            <person name="Labrenz M."/>
            <person name="Spormann A.M."/>
            <person name="Op Den Camp H."/>
            <person name="Overmann J."/>
            <person name="Amann R."/>
            <person name="Jetten M.S.M."/>
            <person name="Mascher T."/>
            <person name="Medema M.H."/>
            <person name="Devos D.P."/>
            <person name="Kaster A.-K."/>
            <person name="Ovreas L."/>
            <person name="Rohde M."/>
            <person name="Galperin M.Y."/>
            <person name="Jogler C."/>
        </authorList>
    </citation>
    <scope>NUCLEOTIDE SEQUENCE [LARGE SCALE GENOMIC DNA]</scope>
    <source>
        <strain evidence="2 3">Pla108</strain>
    </source>
</reference>
<accession>A0A5C5ZX25</accession>
<protein>
    <submittedName>
        <fullName evidence="2">Uncharacterized protein</fullName>
    </submittedName>
</protein>
<dbReference type="Proteomes" id="UP000317421">
    <property type="component" value="Unassembled WGS sequence"/>
</dbReference>
<evidence type="ECO:0000313" key="3">
    <source>
        <dbReference type="Proteomes" id="UP000317421"/>
    </source>
</evidence>
<keyword evidence="3" id="KW-1185">Reference proteome</keyword>
<gene>
    <name evidence="2" type="ORF">Pla108_41990</name>
</gene>